<reference evidence="1 2" key="1">
    <citation type="journal article" date="2019" name="Commun. Biol.">
        <title>The bagworm genome reveals a unique fibroin gene that provides high tensile strength.</title>
        <authorList>
            <person name="Kono N."/>
            <person name="Nakamura H."/>
            <person name="Ohtoshi R."/>
            <person name="Tomita M."/>
            <person name="Numata K."/>
            <person name="Arakawa K."/>
        </authorList>
    </citation>
    <scope>NUCLEOTIDE SEQUENCE [LARGE SCALE GENOMIC DNA]</scope>
</reference>
<sequence>MGFMTPMGWCKGPEQAAQITVRETERVSVDSLAVDSKHVSSKQRHLSSIGLAFDPEFHDYQRNTKVAMHLWDRQALFDKMSGVLLKSRRRISGARELQGLKDVVTGVEKGMLQRFGNLDSINENRPTKRIYRATSVMKGSAGLALANSIQVELIAH</sequence>
<comment type="caution">
    <text evidence="1">The sequence shown here is derived from an EMBL/GenBank/DDBJ whole genome shotgun (WGS) entry which is preliminary data.</text>
</comment>
<protein>
    <submittedName>
        <fullName evidence="1">Uncharacterized protein</fullName>
    </submittedName>
</protein>
<evidence type="ECO:0000313" key="1">
    <source>
        <dbReference type="EMBL" id="GBP85378.1"/>
    </source>
</evidence>
<evidence type="ECO:0000313" key="2">
    <source>
        <dbReference type="Proteomes" id="UP000299102"/>
    </source>
</evidence>
<keyword evidence="2" id="KW-1185">Reference proteome</keyword>
<gene>
    <name evidence="1" type="ORF">EVAR_90671_1</name>
</gene>
<proteinExistence type="predicted"/>
<dbReference type="AlphaFoldDB" id="A0A4C1ZC26"/>
<organism evidence="1 2">
    <name type="scientific">Eumeta variegata</name>
    <name type="common">Bagworm moth</name>
    <name type="synonym">Eumeta japonica</name>
    <dbReference type="NCBI Taxonomy" id="151549"/>
    <lineage>
        <taxon>Eukaryota</taxon>
        <taxon>Metazoa</taxon>
        <taxon>Ecdysozoa</taxon>
        <taxon>Arthropoda</taxon>
        <taxon>Hexapoda</taxon>
        <taxon>Insecta</taxon>
        <taxon>Pterygota</taxon>
        <taxon>Neoptera</taxon>
        <taxon>Endopterygota</taxon>
        <taxon>Lepidoptera</taxon>
        <taxon>Glossata</taxon>
        <taxon>Ditrysia</taxon>
        <taxon>Tineoidea</taxon>
        <taxon>Psychidae</taxon>
        <taxon>Oiketicinae</taxon>
        <taxon>Eumeta</taxon>
    </lineage>
</organism>
<accession>A0A4C1ZC26</accession>
<name>A0A4C1ZC26_EUMVA</name>
<dbReference type="EMBL" id="BGZK01001732">
    <property type="protein sequence ID" value="GBP85378.1"/>
    <property type="molecule type" value="Genomic_DNA"/>
</dbReference>
<dbReference type="Proteomes" id="UP000299102">
    <property type="component" value="Unassembled WGS sequence"/>
</dbReference>